<dbReference type="GO" id="GO:0016787">
    <property type="term" value="F:hydrolase activity"/>
    <property type="evidence" value="ECO:0007669"/>
    <property type="project" value="UniProtKB-KW"/>
</dbReference>
<accession>A0AAJ0CM65</accession>
<evidence type="ECO:0000313" key="5">
    <source>
        <dbReference type="Proteomes" id="UP001251528"/>
    </source>
</evidence>
<name>A0AAJ0CM65_9HYPO</name>
<dbReference type="Gene3D" id="3.40.50.1820">
    <property type="entry name" value="alpha/beta hydrolase"/>
    <property type="match status" value="1"/>
</dbReference>
<dbReference type="PANTHER" id="PTHR43248:SF25">
    <property type="entry name" value="AB HYDROLASE-1 DOMAIN-CONTAINING PROTEIN-RELATED"/>
    <property type="match status" value="1"/>
</dbReference>
<sequence length="877" mass="97340">MTPKFEIREARADDLEDIARINVSAFDGIPEWKLAHKNVGPTALHDYVRGAFMSRLRQGCYRIFVGVDANNGKIAGATCLAIAPIESSQPINQLPAGMNEKLATHLWGLGKCCVNYGFDPQEHFRRAGTFVHPDYQKMGLGGQLTRHCNRIADDAGRPTFVVAVEAGLKTFQNGGFEILGHVDTNLEDFGEEKATFRTYSLVLFPPQYPKSFHKVFPIFEKNELRVNPDHSSSIPLPFLCNTIIMHLGCFSRILLSAAYNIPALATPSGKSATQNTVPLAFGQNEQQNTGPKSWADITPIAELNYHDCYSGFKCARLQVPLDWRNLSDPRKANIAIATLPAKVSTKDKTFAGSVIVNPGGPGASGIEYAVSSAARIQKMIDKPGHRHYEIVGFDPRGVGRTTPGSHCFSDRRQRDLWEVEYRGAGGFTGVGHGSISKSSMAYTLAMIKGFSQNCLETDFKFGGAMSFVSTPQVAHDMLQIVKTMDDLHWPRSERYKFLKDFSLSRLNFIGHSYGTFLGITFASMFPGHVGRMVLDGVVDADDYVAGPGLLSNTVDNDEIYKEFWNGCIKAGHEVCPLAPRTTSLSARDAQDEFWSWVKRVDESPLILRGRRGNTLTVTGDTIRSMLGGMGYDSNHNFQIMSRLLHDAMRGNYTFLLPAADNVIDIPTSDEVCRITSKPEYLNSEQYFLEADLSRPEMELAILCGDGAGVTNKSISWWLDYADKQERVSRIFGRTWTMKRLMCSHWPFENWKYTGPFGSPAPDSRLRFGLPGAPMLFLSARLDPVTPLRAAQKMAAKFPGSRVVIQEGIRHTVGFNNCTGSIVRKYLETGSVPESDTECAEVRGAWDSKMRKNDLCAAARASSWLDPRHWSLRKPGFP</sequence>
<dbReference type="GO" id="GO:0016747">
    <property type="term" value="F:acyltransferase activity, transferring groups other than amino-acyl groups"/>
    <property type="evidence" value="ECO:0007669"/>
    <property type="project" value="InterPro"/>
</dbReference>
<protein>
    <recommendedName>
        <fullName evidence="3">N-acetyltransferase domain-containing protein</fullName>
    </recommendedName>
</protein>
<dbReference type="SUPFAM" id="SSF55729">
    <property type="entry name" value="Acyl-CoA N-acyltransferases (Nat)"/>
    <property type="match status" value="1"/>
</dbReference>
<dbReference type="InterPro" id="IPR000182">
    <property type="entry name" value="GNAT_dom"/>
</dbReference>
<dbReference type="Gene3D" id="3.40.630.30">
    <property type="match status" value="1"/>
</dbReference>
<evidence type="ECO:0000256" key="2">
    <source>
        <dbReference type="ARBA" id="ARBA00022801"/>
    </source>
</evidence>
<proteinExistence type="inferred from homology"/>
<organism evidence="4 5">
    <name type="scientific">Conoideocrella luteorostrata</name>
    <dbReference type="NCBI Taxonomy" id="1105319"/>
    <lineage>
        <taxon>Eukaryota</taxon>
        <taxon>Fungi</taxon>
        <taxon>Dikarya</taxon>
        <taxon>Ascomycota</taxon>
        <taxon>Pezizomycotina</taxon>
        <taxon>Sordariomycetes</taxon>
        <taxon>Hypocreomycetidae</taxon>
        <taxon>Hypocreales</taxon>
        <taxon>Clavicipitaceae</taxon>
        <taxon>Conoideocrella</taxon>
    </lineage>
</organism>
<dbReference type="Pfam" id="PF08386">
    <property type="entry name" value="Abhydrolase_4"/>
    <property type="match status" value="1"/>
</dbReference>
<dbReference type="PROSITE" id="PS51186">
    <property type="entry name" value="GNAT"/>
    <property type="match status" value="1"/>
</dbReference>
<evidence type="ECO:0000259" key="3">
    <source>
        <dbReference type="PROSITE" id="PS51186"/>
    </source>
</evidence>
<gene>
    <name evidence="4" type="ORF">QQS21_006660</name>
</gene>
<dbReference type="SUPFAM" id="SSF53474">
    <property type="entry name" value="alpha/beta-Hydrolases"/>
    <property type="match status" value="1"/>
</dbReference>
<dbReference type="AlphaFoldDB" id="A0AAJ0CM65"/>
<dbReference type="InterPro" id="IPR013595">
    <property type="entry name" value="Pept_S33_TAP-like_C"/>
</dbReference>
<evidence type="ECO:0000256" key="1">
    <source>
        <dbReference type="ARBA" id="ARBA00010088"/>
    </source>
</evidence>
<dbReference type="InterPro" id="IPR000073">
    <property type="entry name" value="AB_hydrolase_1"/>
</dbReference>
<comment type="similarity">
    <text evidence="1">Belongs to the peptidase S33 family.</text>
</comment>
<reference evidence="4" key="1">
    <citation type="submission" date="2023-06" db="EMBL/GenBank/DDBJ databases">
        <title>Conoideocrella luteorostrata (Hypocreales: Clavicipitaceae), a potential biocontrol fungus for elongate hemlock scale in United States Christmas tree production areas.</title>
        <authorList>
            <person name="Barrett H."/>
            <person name="Lovett B."/>
            <person name="Macias A.M."/>
            <person name="Stajich J.E."/>
            <person name="Kasson M.T."/>
        </authorList>
    </citation>
    <scope>NUCLEOTIDE SEQUENCE</scope>
    <source>
        <strain evidence="4">ARSEF 14590</strain>
    </source>
</reference>
<keyword evidence="2" id="KW-0378">Hydrolase</keyword>
<dbReference type="InterPro" id="IPR029058">
    <property type="entry name" value="AB_hydrolase_fold"/>
</dbReference>
<feature type="domain" description="N-acetyltransferase" evidence="3">
    <location>
        <begin position="5"/>
        <end position="206"/>
    </location>
</feature>
<comment type="caution">
    <text evidence="4">The sequence shown here is derived from an EMBL/GenBank/DDBJ whole genome shotgun (WGS) entry which is preliminary data.</text>
</comment>
<dbReference type="CDD" id="cd04301">
    <property type="entry name" value="NAT_SF"/>
    <property type="match status" value="1"/>
</dbReference>
<dbReference type="Proteomes" id="UP001251528">
    <property type="component" value="Unassembled WGS sequence"/>
</dbReference>
<dbReference type="PANTHER" id="PTHR43248">
    <property type="entry name" value="2-SUCCINYL-6-HYDROXY-2,4-CYCLOHEXADIENE-1-CARBOXYLATE SYNTHASE"/>
    <property type="match status" value="1"/>
</dbReference>
<evidence type="ECO:0000313" key="4">
    <source>
        <dbReference type="EMBL" id="KAK2595613.1"/>
    </source>
</evidence>
<dbReference type="EMBL" id="JASWJB010000126">
    <property type="protein sequence ID" value="KAK2595613.1"/>
    <property type="molecule type" value="Genomic_DNA"/>
</dbReference>
<dbReference type="InterPro" id="IPR051601">
    <property type="entry name" value="Serine_prot/Carboxylest_S33"/>
</dbReference>
<dbReference type="InterPro" id="IPR016181">
    <property type="entry name" value="Acyl_CoA_acyltransferase"/>
</dbReference>
<dbReference type="Pfam" id="PF00561">
    <property type="entry name" value="Abhydrolase_1"/>
    <property type="match status" value="1"/>
</dbReference>
<keyword evidence="5" id="KW-1185">Reference proteome</keyword>